<feature type="transmembrane region" description="Helical" evidence="1">
    <location>
        <begin position="166"/>
        <end position="187"/>
    </location>
</feature>
<evidence type="ECO:0000256" key="1">
    <source>
        <dbReference type="SAM" id="Phobius"/>
    </source>
</evidence>
<organism evidence="3 4">
    <name type="scientific">Amborella trichopoda</name>
    <dbReference type="NCBI Taxonomy" id="13333"/>
    <lineage>
        <taxon>Eukaryota</taxon>
        <taxon>Viridiplantae</taxon>
        <taxon>Streptophyta</taxon>
        <taxon>Embryophyta</taxon>
        <taxon>Tracheophyta</taxon>
        <taxon>Spermatophyta</taxon>
        <taxon>Magnoliopsida</taxon>
        <taxon>Amborellales</taxon>
        <taxon>Amborellaceae</taxon>
        <taxon>Amborella</taxon>
    </lineage>
</organism>
<proteinExistence type="predicted"/>
<evidence type="ECO:0000313" key="4">
    <source>
        <dbReference type="Proteomes" id="UP000017836"/>
    </source>
</evidence>
<dbReference type="Proteomes" id="UP000017836">
    <property type="component" value="Unassembled WGS sequence"/>
</dbReference>
<keyword evidence="1" id="KW-1133">Transmembrane helix</keyword>
<dbReference type="EMBL" id="KI392639">
    <property type="protein sequence ID" value="ERN12084.1"/>
    <property type="molecule type" value="Genomic_DNA"/>
</dbReference>
<evidence type="ECO:0000313" key="3">
    <source>
        <dbReference type="EMBL" id="ERN12084.1"/>
    </source>
</evidence>
<feature type="chain" id="PRO_5004807685" description="Xylanase inhibitor C-terminal domain-containing protein" evidence="2">
    <location>
        <begin position="22"/>
        <end position="188"/>
    </location>
</feature>
<dbReference type="Gramene" id="ERN12084">
    <property type="protein sequence ID" value="ERN12084"/>
    <property type="gene ID" value="AMTR_s00035p00225200"/>
</dbReference>
<evidence type="ECO:0008006" key="5">
    <source>
        <dbReference type="Google" id="ProtNLM"/>
    </source>
</evidence>
<reference evidence="4" key="1">
    <citation type="journal article" date="2013" name="Science">
        <title>The Amborella genome and the evolution of flowering plants.</title>
        <authorList>
            <consortium name="Amborella Genome Project"/>
        </authorList>
    </citation>
    <scope>NUCLEOTIDE SEQUENCE [LARGE SCALE GENOMIC DNA]</scope>
</reference>
<keyword evidence="1" id="KW-0472">Membrane</keyword>
<keyword evidence="2" id="KW-0732">Signal</keyword>
<keyword evidence="1" id="KW-0812">Transmembrane</keyword>
<accession>W1PW64</accession>
<evidence type="ECO:0000256" key="2">
    <source>
        <dbReference type="SAM" id="SignalP"/>
    </source>
</evidence>
<feature type="signal peptide" evidence="2">
    <location>
        <begin position="1"/>
        <end position="21"/>
    </location>
</feature>
<protein>
    <recommendedName>
        <fullName evidence="5">Xylanase inhibitor C-terminal domain-containing protein</fullName>
    </recommendedName>
</protein>
<keyword evidence="4" id="KW-1185">Reference proteome</keyword>
<gene>
    <name evidence="3" type="ORF">AMTR_s00035p00225200</name>
</gene>
<name>W1PW64_AMBTC</name>
<dbReference type="HOGENOM" id="CLU_1442884_0_0_1"/>
<sequence length="188" mass="20365">MALPNWTHLWLILMRSLKNNCLLQLKLQSKRLDKHLVDAQAPEKEILGEPCTMPTSAVTAMADASNSPIKFTLEHQAYLYMFGDMGVSFKAPVSVILLTMDSLARSTEIAPTSTTVAASAKTTSYGLTSATMSDGLHAETVDLALAPVSSVPSSTKGNLKFLAQQLAPRLVLLHVFLVLHLVVYPLMA</sequence>
<dbReference type="AlphaFoldDB" id="W1PW64"/>